<organism evidence="1">
    <name type="scientific">bioreactor metagenome</name>
    <dbReference type="NCBI Taxonomy" id="1076179"/>
    <lineage>
        <taxon>unclassified sequences</taxon>
        <taxon>metagenomes</taxon>
        <taxon>ecological metagenomes</taxon>
    </lineage>
</organism>
<evidence type="ECO:0008006" key="2">
    <source>
        <dbReference type="Google" id="ProtNLM"/>
    </source>
</evidence>
<evidence type="ECO:0000313" key="1">
    <source>
        <dbReference type="EMBL" id="MPM67844.1"/>
    </source>
</evidence>
<dbReference type="SUPFAM" id="SSF55486">
    <property type="entry name" value="Metalloproteases ('zincins'), catalytic domain"/>
    <property type="match status" value="1"/>
</dbReference>
<comment type="caution">
    <text evidence="1">The sequence shown here is derived from an EMBL/GenBank/DDBJ whole genome shotgun (WGS) entry which is preliminary data.</text>
</comment>
<proteinExistence type="predicted"/>
<dbReference type="EMBL" id="VSSQ01021923">
    <property type="protein sequence ID" value="MPM67844.1"/>
    <property type="molecule type" value="Genomic_DNA"/>
</dbReference>
<reference evidence="1" key="1">
    <citation type="submission" date="2019-08" db="EMBL/GenBank/DDBJ databases">
        <authorList>
            <person name="Kucharzyk K."/>
            <person name="Murdoch R.W."/>
            <person name="Higgins S."/>
            <person name="Loffler F."/>
        </authorList>
    </citation>
    <scope>NUCLEOTIDE SEQUENCE</scope>
</reference>
<dbReference type="AlphaFoldDB" id="A0A645C1J9"/>
<protein>
    <recommendedName>
        <fullName evidence="2">DUF885 domain-containing protein</fullName>
    </recommendedName>
</protein>
<dbReference type="InterPro" id="IPR010281">
    <property type="entry name" value="DUF885"/>
</dbReference>
<dbReference type="PANTHER" id="PTHR33361:SF2">
    <property type="entry name" value="DUF885 DOMAIN-CONTAINING PROTEIN"/>
    <property type="match status" value="1"/>
</dbReference>
<accession>A0A645C1J9</accession>
<dbReference type="Pfam" id="PF05960">
    <property type="entry name" value="DUF885"/>
    <property type="match status" value="1"/>
</dbReference>
<dbReference type="PANTHER" id="PTHR33361">
    <property type="entry name" value="GLR0591 PROTEIN"/>
    <property type="match status" value="1"/>
</dbReference>
<name>A0A645C1J9_9ZZZZ</name>
<sequence length="421" mass="48134">MTEDALNAILEDCQTIIESRDTSFLFATFNDGIDALNLPADQAQTYKDRNESLIKNEFIGAYKTLYNGLVALKGSCRTYEEAATLTENQKLYFEYSMQSDANNFMSVEESLDMLKDEFHYLLNDYITIYSENAGLDELDSRTVPAPTAEENLATLQNIMSKLLPALPEHNLTLTDVPEELQDMFSPAAYVIPALDDWKDNIVYINTAEDENTDENVDNSEAVIIPEGEEYYLDAANTLSTLAHECYPGHLYQYVYQRNIESISRMQKVSNFGGYAEGWAQFAEFLVAQNQTKYDKNYYMVQFDYNMLFNALLPAILSILVDYYGYTQEALASYLSGIGLNGEYVASIYYPIVVDQPYYFFEYAIGYAQLAQMYRDIKDNLGDNFDQEAFLKTYMDLGPGYFEMIKEKMDVWADNLMIDQAA</sequence>
<gene>
    <name evidence="1" type="ORF">SDC9_114769</name>
</gene>